<accession>A0AAD7TGQ8</accession>
<keyword evidence="2" id="KW-1185">Reference proteome</keyword>
<evidence type="ECO:0000313" key="1">
    <source>
        <dbReference type="EMBL" id="KAJ8456527.1"/>
    </source>
</evidence>
<name>A0AAD7TGQ8_9APHY</name>
<protein>
    <submittedName>
        <fullName evidence="1">Uncharacterized protein</fullName>
    </submittedName>
</protein>
<proteinExistence type="predicted"/>
<gene>
    <name evidence="1" type="ORF">ONZ51_g12072</name>
</gene>
<comment type="caution">
    <text evidence="1">The sequence shown here is derived from an EMBL/GenBank/DDBJ whole genome shotgun (WGS) entry which is preliminary data.</text>
</comment>
<sequence>MYFSTAFYTASVLGTMFMSRAAVVASPAAIAFSERPAGFIMSDAEMAHWLATTDAELNFVGARSSPLEPRSAQNTFLVYCTERIGNACGGSCTVYNGGAACIDAPGTECMAASLDVGFCDKVSCDGNCSSLSLCGTFLNGGYCFTPGTQSIVVSPL</sequence>
<dbReference type="AlphaFoldDB" id="A0AAD7TGQ8"/>
<evidence type="ECO:0000313" key="2">
    <source>
        <dbReference type="Proteomes" id="UP001215151"/>
    </source>
</evidence>
<organism evidence="1 2">
    <name type="scientific">Trametes cubensis</name>
    <dbReference type="NCBI Taxonomy" id="1111947"/>
    <lineage>
        <taxon>Eukaryota</taxon>
        <taxon>Fungi</taxon>
        <taxon>Dikarya</taxon>
        <taxon>Basidiomycota</taxon>
        <taxon>Agaricomycotina</taxon>
        <taxon>Agaricomycetes</taxon>
        <taxon>Polyporales</taxon>
        <taxon>Polyporaceae</taxon>
        <taxon>Trametes</taxon>
    </lineage>
</organism>
<dbReference type="Proteomes" id="UP001215151">
    <property type="component" value="Unassembled WGS sequence"/>
</dbReference>
<reference evidence="1" key="1">
    <citation type="submission" date="2022-11" db="EMBL/GenBank/DDBJ databases">
        <title>Genome Sequence of Cubamyces cubensis.</title>
        <authorList>
            <person name="Buettner E."/>
        </authorList>
    </citation>
    <scope>NUCLEOTIDE SEQUENCE</scope>
    <source>
        <strain evidence="1">MPL-01</strain>
    </source>
</reference>
<dbReference type="EMBL" id="JAPEVG010000667">
    <property type="protein sequence ID" value="KAJ8456527.1"/>
    <property type="molecule type" value="Genomic_DNA"/>
</dbReference>